<dbReference type="AlphaFoldDB" id="A0AAE0GJP0"/>
<gene>
    <name evidence="4" type="ORF">CYMTET_12949</name>
</gene>
<feature type="repeat" description="ANK" evidence="3">
    <location>
        <begin position="265"/>
        <end position="297"/>
    </location>
</feature>
<dbReference type="SUPFAM" id="SSF48403">
    <property type="entry name" value="Ankyrin repeat"/>
    <property type="match status" value="2"/>
</dbReference>
<dbReference type="InterPro" id="IPR002110">
    <property type="entry name" value="Ankyrin_rpt"/>
</dbReference>
<evidence type="ECO:0000313" key="4">
    <source>
        <dbReference type="EMBL" id="KAK3279158.1"/>
    </source>
</evidence>
<dbReference type="InterPro" id="IPR036770">
    <property type="entry name" value="Ankyrin_rpt-contain_sf"/>
</dbReference>
<dbReference type="PROSITE" id="PS50297">
    <property type="entry name" value="ANK_REP_REGION"/>
    <property type="match status" value="4"/>
</dbReference>
<comment type="caution">
    <text evidence="4">The sequence shown here is derived from an EMBL/GenBank/DDBJ whole genome shotgun (WGS) entry which is preliminary data.</text>
</comment>
<feature type="repeat" description="ANK" evidence="3">
    <location>
        <begin position="166"/>
        <end position="198"/>
    </location>
</feature>
<evidence type="ECO:0000256" key="3">
    <source>
        <dbReference type="PROSITE-ProRule" id="PRU00023"/>
    </source>
</evidence>
<dbReference type="GO" id="GO:0000976">
    <property type="term" value="F:transcription cis-regulatory region binding"/>
    <property type="evidence" value="ECO:0007669"/>
    <property type="project" value="TreeGrafter"/>
</dbReference>
<evidence type="ECO:0000313" key="5">
    <source>
        <dbReference type="Proteomes" id="UP001190700"/>
    </source>
</evidence>
<reference evidence="4 5" key="1">
    <citation type="journal article" date="2015" name="Genome Biol. Evol.">
        <title>Comparative Genomics of a Bacterivorous Green Alga Reveals Evolutionary Causalities and Consequences of Phago-Mixotrophic Mode of Nutrition.</title>
        <authorList>
            <person name="Burns J.A."/>
            <person name="Paasch A."/>
            <person name="Narechania A."/>
            <person name="Kim E."/>
        </authorList>
    </citation>
    <scope>NUCLEOTIDE SEQUENCE [LARGE SCALE GENOMIC DNA]</scope>
    <source>
        <strain evidence="4 5">PLY_AMNH</strain>
    </source>
</reference>
<dbReference type="PRINTS" id="PR01415">
    <property type="entry name" value="ANKYRIN"/>
</dbReference>
<sequence>MDICSGSQKDGLNTLHHSLAEAVVGLDEEKIITLLRTATKEDVNSCQVSCPVGDTKGTLLMWAVRHGLLESAKALLRKGADPNLNCEDDGWTPLHEACNAKNADLAEELLKHKASRQQEDQVGRTALHIAVLNSSPCKKLVEVLCGSENGEIEKTSVNLSNTQDKNHPSLLHMAAKDGHKEVAEILIGAGALIDSKDKSGATPLHHAAYEGHEEMVECLHEHGCNINAIQPISYKFNEKDDFWNLGNNMYMLRNGDEDFGRKGEIGNTPLHTAAKAGHLKVVEKLLEFGAEVAITGKDMYRPLHEAVKRGDAQMVELILQHSSAHSPAFKHAAGRERRCQVISPITLAVKAGFAEAVRLILSDAGNELDAHHREHLYWESNQGEWEWDYRPLLHIATSMGSTDIMEQLLKIANDTDGVGDANDTDDQGNTALYHAVLANNGSAVSCLLDYKRLDNHGSREVNVNCTNAEGYTPMHVAQTLEMMETLHKKGANPNARSENAPEVFKSTGVIPLMPIPE</sequence>
<organism evidence="4 5">
    <name type="scientific">Cymbomonas tetramitiformis</name>
    <dbReference type="NCBI Taxonomy" id="36881"/>
    <lineage>
        <taxon>Eukaryota</taxon>
        <taxon>Viridiplantae</taxon>
        <taxon>Chlorophyta</taxon>
        <taxon>Pyramimonadophyceae</taxon>
        <taxon>Pyramimonadales</taxon>
        <taxon>Pyramimonadaceae</taxon>
        <taxon>Cymbomonas</taxon>
    </lineage>
</organism>
<dbReference type="SMART" id="SM00248">
    <property type="entry name" value="ANK"/>
    <property type="match status" value="12"/>
</dbReference>
<feature type="repeat" description="ANK" evidence="3">
    <location>
        <begin position="89"/>
        <end position="121"/>
    </location>
</feature>
<evidence type="ECO:0000256" key="1">
    <source>
        <dbReference type="ARBA" id="ARBA00022737"/>
    </source>
</evidence>
<dbReference type="PROSITE" id="PS50088">
    <property type="entry name" value="ANK_REPEAT"/>
    <property type="match status" value="4"/>
</dbReference>
<dbReference type="PANTHER" id="PTHR24193">
    <property type="entry name" value="ANKYRIN REPEAT PROTEIN"/>
    <property type="match status" value="1"/>
</dbReference>
<keyword evidence="1" id="KW-0677">Repeat</keyword>
<keyword evidence="5" id="KW-1185">Reference proteome</keyword>
<protein>
    <submittedName>
        <fullName evidence="4">Uncharacterized protein</fullName>
    </submittedName>
</protein>
<dbReference type="GO" id="GO:0005634">
    <property type="term" value="C:nucleus"/>
    <property type="evidence" value="ECO:0007669"/>
    <property type="project" value="TreeGrafter"/>
</dbReference>
<dbReference type="Proteomes" id="UP001190700">
    <property type="component" value="Unassembled WGS sequence"/>
</dbReference>
<dbReference type="GO" id="GO:0045944">
    <property type="term" value="P:positive regulation of transcription by RNA polymerase II"/>
    <property type="evidence" value="ECO:0007669"/>
    <property type="project" value="TreeGrafter"/>
</dbReference>
<dbReference type="Gene3D" id="1.25.40.20">
    <property type="entry name" value="Ankyrin repeat-containing domain"/>
    <property type="match status" value="3"/>
</dbReference>
<dbReference type="PANTHER" id="PTHR24193:SF121">
    <property type="entry name" value="ADA2A-CONTAINING COMPLEX COMPONENT 3, ISOFORM D"/>
    <property type="match status" value="1"/>
</dbReference>
<name>A0AAE0GJP0_9CHLO</name>
<evidence type="ECO:0000256" key="2">
    <source>
        <dbReference type="ARBA" id="ARBA00023043"/>
    </source>
</evidence>
<accession>A0AAE0GJP0</accession>
<dbReference type="InterPro" id="IPR050663">
    <property type="entry name" value="Ankyrin-SOCS_Box"/>
</dbReference>
<keyword evidence="2 3" id="KW-0040">ANK repeat</keyword>
<proteinExistence type="predicted"/>
<dbReference type="Pfam" id="PF12796">
    <property type="entry name" value="Ank_2"/>
    <property type="match status" value="4"/>
</dbReference>
<dbReference type="EMBL" id="LGRX02005104">
    <property type="protein sequence ID" value="KAK3279158.1"/>
    <property type="molecule type" value="Genomic_DNA"/>
</dbReference>
<feature type="repeat" description="ANK" evidence="3">
    <location>
        <begin position="199"/>
        <end position="231"/>
    </location>
</feature>